<reference evidence="2 3" key="1">
    <citation type="journal article" date="2023" name="bioRxiv">
        <title>Conserved and derived expression patterns and positive selection on dental genes reveal complex evolutionary context of ever-growing rodent molars.</title>
        <authorList>
            <person name="Calamari Z.T."/>
            <person name="Song A."/>
            <person name="Cohen E."/>
            <person name="Akter M."/>
            <person name="Roy R.D."/>
            <person name="Hallikas O."/>
            <person name="Christensen M.M."/>
            <person name="Li P."/>
            <person name="Marangoni P."/>
            <person name="Jernvall J."/>
            <person name="Klein O.D."/>
        </authorList>
    </citation>
    <scope>NUCLEOTIDE SEQUENCE [LARGE SCALE GENOMIC DNA]</scope>
    <source>
        <strain evidence="2">V071</strain>
    </source>
</reference>
<dbReference type="EMBL" id="JBBHLL010000416">
    <property type="protein sequence ID" value="KAK7803491.1"/>
    <property type="molecule type" value="Genomic_DNA"/>
</dbReference>
<organism evidence="2 3">
    <name type="scientific">Myodes glareolus</name>
    <name type="common">Bank vole</name>
    <name type="synonym">Clethrionomys glareolus</name>
    <dbReference type="NCBI Taxonomy" id="447135"/>
    <lineage>
        <taxon>Eukaryota</taxon>
        <taxon>Metazoa</taxon>
        <taxon>Chordata</taxon>
        <taxon>Craniata</taxon>
        <taxon>Vertebrata</taxon>
        <taxon>Euteleostomi</taxon>
        <taxon>Mammalia</taxon>
        <taxon>Eutheria</taxon>
        <taxon>Euarchontoglires</taxon>
        <taxon>Glires</taxon>
        <taxon>Rodentia</taxon>
        <taxon>Myomorpha</taxon>
        <taxon>Muroidea</taxon>
        <taxon>Cricetidae</taxon>
        <taxon>Arvicolinae</taxon>
        <taxon>Myodes</taxon>
    </lineage>
</organism>
<proteinExistence type="predicted"/>
<protein>
    <submittedName>
        <fullName evidence="2">Uncharacterized protein</fullName>
    </submittedName>
</protein>
<keyword evidence="3" id="KW-1185">Reference proteome</keyword>
<gene>
    <name evidence="2" type="ORF">U0070_002676</name>
</gene>
<evidence type="ECO:0000313" key="2">
    <source>
        <dbReference type="EMBL" id="KAK7803491.1"/>
    </source>
</evidence>
<evidence type="ECO:0000256" key="1">
    <source>
        <dbReference type="SAM" id="MobiDB-lite"/>
    </source>
</evidence>
<name>A0AAW0HP21_MYOGA</name>
<comment type="caution">
    <text evidence="2">The sequence shown here is derived from an EMBL/GenBank/DDBJ whole genome shotgun (WGS) entry which is preliminary data.</text>
</comment>
<feature type="region of interest" description="Disordered" evidence="1">
    <location>
        <begin position="1"/>
        <end position="26"/>
    </location>
</feature>
<accession>A0AAW0HP21</accession>
<evidence type="ECO:0000313" key="3">
    <source>
        <dbReference type="Proteomes" id="UP001488838"/>
    </source>
</evidence>
<dbReference type="Proteomes" id="UP001488838">
    <property type="component" value="Unassembled WGS sequence"/>
</dbReference>
<feature type="compositionally biased region" description="Basic and acidic residues" evidence="1">
    <location>
        <begin position="1"/>
        <end position="11"/>
    </location>
</feature>
<sequence length="121" mass="13451">MVSEFRLRHQGEGQAGVPGPQEGRHTPLWPSHMALVKLVEAIRTNYNRLDELHHHWQGNVLGPKSASEENEVKDSLMTCSESLTPLSGFMSNKRGPSLDHTQGELLLALKRSLLELTSNST</sequence>
<dbReference type="AlphaFoldDB" id="A0AAW0HP21"/>